<dbReference type="OrthoDB" id="963196at2"/>
<comment type="caution">
    <text evidence="2">The sequence shown here is derived from an EMBL/GenBank/DDBJ whole genome shotgun (WGS) entry which is preliminary data.</text>
</comment>
<reference evidence="2 3" key="1">
    <citation type="submission" date="2019-02" db="EMBL/GenBank/DDBJ databases">
        <title>Bacterial novel species Mucilaginibacter sp. 17JY9-4 isolated from soil.</title>
        <authorList>
            <person name="Jung H.-Y."/>
        </authorList>
    </citation>
    <scope>NUCLEOTIDE SEQUENCE [LARGE SCALE GENOMIC DNA]</scope>
    <source>
        <strain evidence="2 3">17JY9-4</strain>
    </source>
</reference>
<evidence type="ECO:0000313" key="3">
    <source>
        <dbReference type="Proteomes" id="UP000293331"/>
    </source>
</evidence>
<accession>A0A4Q5LHV0</accession>
<keyword evidence="1" id="KW-1277">Toxin-antitoxin system</keyword>
<protein>
    <submittedName>
        <fullName evidence="2">Type II toxin-antitoxin system RelE/ParE family toxin</fullName>
    </submittedName>
</protein>
<sequence>MAFKIIWTRQAANGFDKIVRYLAANWTDREVTNFINEAENFFEVLSKHPEILQRSGKKNNAYRGPINPLTIVTYRLKPLKKQIELINIRSARQKPSKHYPAM</sequence>
<keyword evidence="3" id="KW-1185">Reference proteome</keyword>
<name>A0A4Q5LHV0_9SPHI</name>
<dbReference type="AlphaFoldDB" id="A0A4Q5LHV0"/>
<dbReference type="InterPro" id="IPR035093">
    <property type="entry name" value="RelE/ParE_toxin_dom_sf"/>
</dbReference>
<dbReference type="RefSeq" id="WP_129877739.1">
    <property type="nucleotide sequence ID" value="NZ_SEWG01000007.1"/>
</dbReference>
<evidence type="ECO:0000313" key="2">
    <source>
        <dbReference type="EMBL" id="RYU87268.1"/>
    </source>
</evidence>
<organism evidence="2 3">
    <name type="scientific">Mucilaginibacter terrigena</name>
    <dbReference type="NCBI Taxonomy" id="2492395"/>
    <lineage>
        <taxon>Bacteria</taxon>
        <taxon>Pseudomonadati</taxon>
        <taxon>Bacteroidota</taxon>
        <taxon>Sphingobacteriia</taxon>
        <taxon>Sphingobacteriales</taxon>
        <taxon>Sphingobacteriaceae</taxon>
        <taxon>Mucilaginibacter</taxon>
    </lineage>
</organism>
<dbReference type="InterPro" id="IPR007712">
    <property type="entry name" value="RelE/ParE_toxin"/>
</dbReference>
<dbReference type="Pfam" id="PF05016">
    <property type="entry name" value="ParE_toxin"/>
    <property type="match status" value="1"/>
</dbReference>
<dbReference type="Proteomes" id="UP000293331">
    <property type="component" value="Unassembled WGS sequence"/>
</dbReference>
<gene>
    <name evidence="2" type="ORF">EWM62_16270</name>
</gene>
<evidence type="ECO:0000256" key="1">
    <source>
        <dbReference type="ARBA" id="ARBA00022649"/>
    </source>
</evidence>
<dbReference type="Gene3D" id="3.30.2310.20">
    <property type="entry name" value="RelE-like"/>
    <property type="match status" value="1"/>
</dbReference>
<dbReference type="EMBL" id="SEWG01000007">
    <property type="protein sequence ID" value="RYU87268.1"/>
    <property type="molecule type" value="Genomic_DNA"/>
</dbReference>
<proteinExistence type="predicted"/>